<keyword evidence="3" id="KW-1185">Reference proteome</keyword>
<dbReference type="Proteomes" id="UP000253919">
    <property type="component" value="Unassembled WGS sequence"/>
</dbReference>
<keyword evidence="1" id="KW-0812">Transmembrane</keyword>
<reference evidence="2 3" key="1">
    <citation type="submission" date="2018-04" db="EMBL/GenBank/DDBJ databases">
        <title>Adhaeribacter sp. HMF7616 genome sequencing and assembly.</title>
        <authorList>
            <person name="Kang H."/>
            <person name="Kang J."/>
            <person name="Cha I."/>
            <person name="Kim H."/>
            <person name="Joh K."/>
        </authorList>
    </citation>
    <scope>NUCLEOTIDE SEQUENCE [LARGE SCALE GENOMIC DNA]</scope>
    <source>
        <strain evidence="2 3">HMF7616</strain>
    </source>
</reference>
<feature type="transmembrane region" description="Helical" evidence="1">
    <location>
        <begin position="31"/>
        <end position="52"/>
    </location>
</feature>
<evidence type="ECO:0000256" key="1">
    <source>
        <dbReference type="SAM" id="Phobius"/>
    </source>
</evidence>
<organism evidence="2 3">
    <name type="scientific">Adhaeribacter pallidiroseus</name>
    <dbReference type="NCBI Taxonomy" id="2072847"/>
    <lineage>
        <taxon>Bacteria</taxon>
        <taxon>Pseudomonadati</taxon>
        <taxon>Bacteroidota</taxon>
        <taxon>Cytophagia</taxon>
        <taxon>Cytophagales</taxon>
        <taxon>Hymenobacteraceae</taxon>
        <taxon>Adhaeribacter</taxon>
    </lineage>
</organism>
<dbReference type="EMBL" id="QASA01000001">
    <property type="protein sequence ID" value="RDC64196.1"/>
    <property type="molecule type" value="Genomic_DNA"/>
</dbReference>
<gene>
    <name evidence="2" type="ORF">AHMF7616_02808</name>
</gene>
<evidence type="ECO:0000313" key="2">
    <source>
        <dbReference type="EMBL" id="RDC64196.1"/>
    </source>
</evidence>
<dbReference type="RefSeq" id="WP_115373386.1">
    <property type="nucleotide sequence ID" value="NZ_QASA01000001.1"/>
</dbReference>
<comment type="caution">
    <text evidence="2">The sequence shown here is derived from an EMBL/GenBank/DDBJ whole genome shotgun (WGS) entry which is preliminary data.</text>
</comment>
<keyword evidence="1" id="KW-1133">Transmembrane helix</keyword>
<proteinExistence type="predicted"/>
<name>A0A369QLU4_9BACT</name>
<protein>
    <submittedName>
        <fullName evidence="2">Uncharacterized protein</fullName>
    </submittedName>
</protein>
<dbReference type="OrthoDB" id="9906054at2"/>
<dbReference type="AlphaFoldDB" id="A0A369QLU4"/>
<evidence type="ECO:0000313" key="3">
    <source>
        <dbReference type="Proteomes" id="UP000253919"/>
    </source>
</evidence>
<keyword evidence="1" id="KW-0472">Membrane</keyword>
<accession>A0A369QLU4</accession>
<sequence length="73" mass="8465">MAQYKFTQVNWKSHFIIILPVLLFRELQDHFGTGLAMLFATGTGIFLELLAIKYFTTVADFQDSYLSIKEKPF</sequence>